<protein>
    <submittedName>
        <fullName evidence="1">Uncharacterized protein</fullName>
    </submittedName>
</protein>
<dbReference type="Proteomes" id="UP000823749">
    <property type="component" value="Chromosome 12"/>
</dbReference>
<dbReference type="AlphaFoldDB" id="A0AAV6I2A1"/>
<dbReference type="EMBL" id="JACTNZ010000012">
    <property type="protein sequence ID" value="KAG5521905.1"/>
    <property type="molecule type" value="Genomic_DNA"/>
</dbReference>
<evidence type="ECO:0000313" key="1">
    <source>
        <dbReference type="EMBL" id="KAG5521905.1"/>
    </source>
</evidence>
<name>A0AAV6I2A1_9ERIC</name>
<proteinExistence type="predicted"/>
<keyword evidence="2" id="KW-1185">Reference proteome</keyword>
<sequence>MGAPIIVMLFYNPYGGLDENNSRRKTRHSYLGCGFFDCCPLVLCLSVAVCLSDLGCFVRERGVVVYSSPVLSADDTQRGCKQTFPNSGLLEKVFQEGGLAPYAGQYSQAVDMPCLADKHADRRGKKIKVWSIHMEGVLVREVSSVTMEVEEKPPKDNGCCKMYLILDRDPNPVYKPNFQDVFD</sequence>
<accession>A0AAV6I2A1</accession>
<comment type="caution">
    <text evidence="1">The sequence shown here is derived from an EMBL/GenBank/DDBJ whole genome shotgun (WGS) entry which is preliminary data.</text>
</comment>
<reference evidence="1" key="1">
    <citation type="submission" date="2020-08" db="EMBL/GenBank/DDBJ databases">
        <title>Plant Genome Project.</title>
        <authorList>
            <person name="Zhang R.-G."/>
        </authorList>
    </citation>
    <scope>NUCLEOTIDE SEQUENCE</scope>
    <source>
        <strain evidence="1">WSP0</strain>
        <tissue evidence="1">Leaf</tissue>
    </source>
</reference>
<evidence type="ECO:0000313" key="2">
    <source>
        <dbReference type="Proteomes" id="UP000823749"/>
    </source>
</evidence>
<organism evidence="1 2">
    <name type="scientific">Rhododendron griersonianum</name>
    <dbReference type="NCBI Taxonomy" id="479676"/>
    <lineage>
        <taxon>Eukaryota</taxon>
        <taxon>Viridiplantae</taxon>
        <taxon>Streptophyta</taxon>
        <taxon>Embryophyta</taxon>
        <taxon>Tracheophyta</taxon>
        <taxon>Spermatophyta</taxon>
        <taxon>Magnoliopsida</taxon>
        <taxon>eudicotyledons</taxon>
        <taxon>Gunneridae</taxon>
        <taxon>Pentapetalae</taxon>
        <taxon>asterids</taxon>
        <taxon>Ericales</taxon>
        <taxon>Ericaceae</taxon>
        <taxon>Ericoideae</taxon>
        <taxon>Rhodoreae</taxon>
        <taxon>Rhododendron</taxon>
    </lineage>
</organism>
<gene>
    <name evidence="1" type="ORF">RHGRI_034206</name>
</gene>